<dbReference type="OrthoDB" id="275690at2157"/>
<sequence length="161" mass="16676">MEIVRSSIIGGIAATAVLTALLLVSDSLIGGTSPFVFATFMSLCAIGGPPYCEPSSLMATAMTFLSFLALFALAWPLLFGAFTWGLPGESGLTHGAVFGLVLYAGYVGTVLYGIGIGGETVAENLPLLAVMVFAYLAYGLVLGGVYDRLAAHRTFLSPNPD</sequence>
<keyword evidence="1" id="KW-0472">Membrane</keyword>
<dbReference type="GeneID" id="9418034"/>
<evidence type="ECO:0000313" key="5">
    <source>
        <dbReference type="Proteomes" id="UP000011645"/>
    </source>
</evidence>
<gene>
    <name evidence="2" type="ordered locus">HacjB3_01200</name>
    <name evidence="3" type="ORF">C497_18132</name>
</gene>
<keyword evidence="1" id="KW-0812">Transmembrane</keyword>
<feature type="transmembrane region" description="Helical" evidence="1">
    <location>
        <begin position="35"/>
        <end position="52"/>
    </location>
</feature>
<feature type="transmembrane region" description="Helical" evidence="1">
    <location>
        <begin position="7"/>
        <end position="29"/>
    </location>
</feature>
<evidence type="ECO:0000313" key="2">
    <source>
        <dbReference type="EMBL" id="ADJ13633.1"/>
    </source>
</evidence>
<dbReference type="EMBL" id="CP002062">
    <property type="protein sequence ID" value="ADJ13633.1"/>
    <property type="molecule type" value="Genomic_DNA"/>
</dbReference>
<dbReference type="PATRIC" id="fig|795797.18.peg.241"/>
<dbReference type="HOGENOM" id="CLU_1639913_0_0_2"/>
<dbReference type="Pfam" id="PF20587">
    <property type="entry name" value="DUF6789"/>
    <property type="match status" value="1"/>
</dbReference>
<reference evidence="2 4" key="1">
    <citation type="journal article" date="2010" name="J. Bacteriol.">
        <title>Complete genome sequence of Halalkalicoccus jeotgali B3(T), an extremely halophilic archaeon.</title>
        <authorList>
            <person name="Roh S.W."/>
            <person name="Nam Y.D."/>
            <person name="Nam S.H."/>
            <person name="Choi S.H."/>
            <person name="Park H.S."/>
            <person name="Bae J.W."/>
        </authorList>
    </citation>
    <scope>NUCLEOTIDE SEQUENCE [LARGE SCALE GENOMIC DNA]</scope>
    <source>
        <strain evidence="2">B3</strain>
        <strain evidence="4">DSM 18796 / CECT 7217 / JCM 14584 / KCTC 4019 / B3</strain>
    </source>
</reference>
<keyword evidence="1" id="KW-1133">Transmembrane helix</keyword>
<dbReference type="Proteomes" id="UP000000390">
    <property type="component" value="Chromosome"/>
</dbReference>
<feature type="transmembrane region" description="Helical" evidence="1">
    <location>
        <begin position="125"/>
        <end position="146"/>
    </location>
</feature>
<accession>D8J552</accession>
<proteinExistence type="predicted"/>
<dbReference type="RefSeq" id="WP_008418777.1">
    <property type="nucleotide sequence ID" value="NC_014297.1"/>
</dbReference>
<keyword evidence="5" id="KW-1185">Reference proteome</keyword>
<evidence type="ECO:0000313" key="4">
    <source>
        <dbReference type="Proteomes" id="UP000000390"/>
    </source>
</evidence>
<dbReference type="AlphaFoldDB" id="D8J552"/>
<name>D8J552_HALJB</name>
<dbReference type="InterPro" id="IPR046739">
    <property type="entry name" value="DUF6789"/>
</dbReference>
<dbReference type="eggNOG" id="arCOG09090">
    <property type="taxonomic scope" value="Archaea"/>
</dbReference>
<protein>
    <submittedName>
        <fullName evidence="2">Uncharacterized protein</fullName>
    </submittedName>
</protein>
<feature type="transmembrane region" description="Helical" evidence="1">
    <location>
        <begin position="92"/>
        <end position="113"/>
    </location>
</feature>
<dbReference type="STRING" id="795797.HacjB3_01200"/>
<dbReference type="EMBL" id="AOHV01000043">
    <property type="protein sequence ID" value="ELY33345.1"/>
    <property type="molecule type" value="Genomic_DNA"/>
</dbReference>
<evidence type="ECO:0000256" key="1">
    <source>
        <dbReference type="SAM" id="Phobius"/>
    </source>
</evidence>
<feature type="transmembrane region" description="Helical" evidence="1">
    <location>
        <begin position="64"/>
        <end position="86"/>
    </location>
</feature>
<dbReference type="KEGG" id="hje:HacjB3_01200"/>
<organism evidence="2 4">
    <name type="scientific">Halalkalicoccus jeotgali (strain DSM 18796 / CECT 7217 / JCM 14584 / KCTC 4019 / B3)</name>
    <dbReference type="NCBI Taxonomy" id="795797"/>
    <lineage>
        <taxon>Archaea</taxon>
        <taxon>Methanobacteriati</taxon>
        <taxon>Methanobacteriota</taxon>
        <taxon>Stenosarchaea group</taxon>
        <taxon>Halobacteria</taxon>
        <taxon>Halobacteriales</taxon>
        <taxon>Halococcaceae</taxon>
        <taxon>Halalkalicoccus</taxon>
    </lineage>
</organism>
<reference evidence="3 5" key="2">
    <citation type="journal article" date="2014" name="PLoS Genet.">
        <title>Phylogenetically driven sequencing of extremely halophilic archaea reveals strategies for static and dynamic osmo-response.</title>
        <authorList>
            <person name="Becker E.A."/>
            <person name="Seitzer P.M."/>
            <person name="Tritt A."/>
            <person name="Larsen D."/>
            <person name="Krusor M."/>
            <person name="Yao A.I."/>
            <person name="Wu D."/>
            <person name="Madern D."/>
            <person name="Eisen J.A."/>
            <person name="Darling A.E."/>
            <person name="Facciotti M.T."/>
        </authorList>
    </citation>
    <scope>NUCLEOTIDE SEQUENCE [LARGE SCALE GENOMIC DNA]</scope>
    <source>
        <strain evidence="3">B3</strain>
        <strain evidence="5">DSM 18796 / CECT 7217 / JCM 14584 / KCTC 4019 / B3</strain>
    </source>
</reference>
<evidence type="ECO:0000313" key="3">
    <source>
        <dbReference type="EMBL" id="ELY33345.1"/>
    </source>
</evidence>
<dbReference type="Proteomes" id="UP000011645">
    <property type="component" value="Unassembled WGS sequence"/>
</dbReference>